<evidence type="ECO:0000313" key="1">
    <source>
        <dbReference type="EMBL" id="KAK1529914.1"/>
    </source>
</evidence>
<reference evidence="1 2" key="1">
    <citation type="submission" date="2016-10" db="EMBL/GenBank/DDBJ databases">
        <title>The genome sequence of Colletotrichum fioriniae PJ7.</title>
        <authorList>
            <person name="Baroncelli R."/>
        </authorList>
    </citation>
    <scope>NUCLEOTIDE SEQUENCE [LARGE SCALE GENOMIC DNA]</scope>
    <source>
        <strain evidence="1 2">IMI 384185</strain>
    </source>
</reference>
<dbReference type="GeneID" id="85380383"/>
<dbReference type="EMBL" id="MOPA01000010">
    <property type="protein sequence ID" value="KAK1529914.1"/>
    <property type="molecule type" value="Genomic_DNA"/>
</dbReference>
<sequence>MLPPGSPSRKILGFLSGINDRIYNLMWFHDKGIPTEHVDHTLVTTMLGDESGAGGHQPQMEPYDDLNARAMSFHLNDMLGTPDKVEMYKEYLCNSTPRFSFCLPWYTSGTQSPDKKAGTSTHNVKLTKVKWNKMADHDPRPIITRSLTESERKAKRQKLAKRRGTNPDITHLIVTRAEEHAASLVCNSTTSYGHDIVSLYEKTYCDMTVKRLHNLCDDVLKENCFDVQRRTLIGHGGINARGEISAVGISQK</sequence>
<dbReference type="RefSeq" id="XP_060345269.1">
    <property type="nucleotide sequence ID" value="XM_060496484.1"/>
</dbReference>
<comment type="caution">
    <text evidence="1">The sequence shown here is derived from an EMBL/GenBank/DDBJ whole genome shotgun (WGS) entry which is preliminary data.</text>
</comment>
<proteinExistence type="predicted"/>
<organism evidence="1 2">
    <name type="scientific">Colletotrichum paranaense</name>
    <dbReference type="NCBI Taxonomy" id="1914294"/>
    <lineage>
        <taxon>Eukaryota</taxon>
        <taxon>Fungi</taxon>
        <taxon>Dikarya</taxon>
        <taxon>Ascomycota</taxon>
        <taxon>Pezizomycotina</taxon>
        <taxon>Sordariomycetes</taxon>
        <taxon>Hypocreomycetidae</taxon>
        <taxon>Glomerellales</taxon>
        <taxon>Glomerellaceae</taxon>
        <taxon>Colletotrichum</taxon>
        <taxon>Colletotrichum acutatum species complex</taxon>
    </lineage>
</organism>
<name>A0ABQ9SAJ7_9PEZI</name>
<accession>A0ABQ9SAJ7</accession>
<protein>
    <submittedName>
        <fullName evidence="1">Uncharacterized protein</fullName>
    </submittedName>
</protein>
<evidence type="ECO:0000313" key="2">
    <source>
        <dbReference type="Proteomes" id="UP001241169"/>
    </source>
</evidence>
<dbReference type="Proteomes" id="UP001241169">
    <property type="component" value="Unassembled WGS sequence"/>
</dbReference>
<keyword evidence="2" id="KW-1185">Reference proteome</keyword>
<gene>
    <name evidence="1" type="ORF">CPAR01_12226</name>
</gene>